<dbReference type="PROSITE" id="PS00636">
    <property type="entry name" value="DNAJ_1"/>
    <property type="match status" value="1"/>
</dbReference>
<organism evidence="2 3">
    <name type="scientific">Theileria orientalis</name>
    <dbReference type="NCBI Taxonomy" id="68886"/>
    <lineage>
        <taxon>Eukaryota</taxon>
        <taxon>Sar</taxon>
        <taxon>Alveolata</taxon>
        <taxon>Apicomplexa</taxon>
        <taxon>Aconoidasida</taxon>
        <taxon>Piroplasmida</taxon>
        <taxon>Theileriidae</taxon>
        <taxon>Theileria</taxon>
    </lineage>
</organism>
<dbReference type="Proteomes" id="UP000244811">
    <property type="component" value="Chromosome 1"/>
</dbReference>
<dbReference type="AlphaFoldDB" id="A0A976SI84"/>
<name>A0A976SI84_THEOR</name>
<protein>
    <submittedName>
        <fullName evidence="2">Molecular chaperone DnaJ</fullName>
    </submittedName>
</protein>
<proteinExistence type="predicted"/>
<dbReference type="InterPro" id="IPR036869">
    <property type="entry name" value="J_dom_sf"/>
</dbReference>
<dbReference type="GO" id="GO:0051082">
    <property type="term" value="F:unfolded protein binding"/>
    <property type="evidence" value="ECO:0007669"/>
    <property type="project" value="InterPro"/>
</dbReference>
<dbReference type="InterPro" id="IPR002939">
    <property type="entry name" value="DnaJ_C"/>
</dbReference>
<dbReference type="CDD" id="cd06257">
    <property type="entry name" value="DnaJ"/>
    <property type="match status" value="1"/>
</dbReference>
<dbReference type="SMART" id="SM00271">
    <property type="entry name" value="DnaJ"/>
    <property type="match status" value="1"/>
</dbReference>
<dbReference type="GO" id="GO:0006457">
    <property type="term" value="P:protein folding"/>
    <property type="evidence" value="ECO:0007669"/>
    <property type="project" value="InterPro"/>
</dbReference>
<evidence type="ECO:0000259" key="1">
    <source>
        <dbReference type="PROSITE" id="PS50076"/>
    </source>
</evidence>
<dbReference type="EMBL" id="CP056069">
    <property type="protein sequence ID" value="UVC49338.1"/>
    <property type="molecule type" value="Genomic_DNA"/>
</dbReference>
<dbReference type="Gene3D" id="1.10.287.110">
    <property type="entry name" value="DnaJ domain"/>
    <property type="match status" value="1"/>
</dbReference>
<dbReference type="Pfam" id="PF01556">
    <property type="entry name" value="DnaJ_C"/>
    <property type="match status" value="1"/>
</dbReference>
<dbReference type="Gene3D" id="2.10.230.10">
    <property type="entry name" value="Heat shock protein DnaJ, cysteine-rich domain"/>
    <property type="match status" value="1"/>
</dbReference>
<gene>
    <name evidence="2" type="ORF">MACK_003164</name>
</gene>
<dbReference type="SUPFAM" id="SSF49493">
    <property type="entry name" value="HSP40/DnaJ peptide-binding domain"/>
    <property type="match status" value="2"/>
</dbReference>
<dbReference type="PANTHER" id="PTHR43888">
    <property type="entry name" value="DNAJ-LIKE-2, ISOFORM A-RELATED"/>
    <property type="match status" value="1"/>
</dbReference>
<dbReference type="CDD" id="cd10747">
    <property type="entry name" value="DnaJ_C"/>
    <property type="match status" value="1"/>
</dbReference>
<dbReference type="SUPFAM" id="SSF46565">
    <property type="entry name" value="Chaperone J-domain"/>
    <property type="match status" value="1"/>
</dbReference>
<evidence type="ECO:0000313" key="3">
    <source>
        <dbReference type="Proteomes" id="UP000244811"/>
    </source>
</evidence>
<dbReference type="InterPro" id="IPR001623">
    <property type="entry name" value="DnaJ_domain"/>
</dbReference>
<dbReference type="PRINTS" id="PR00625">
    <property type="entry name" value="JDOMAIN"/>
</dbReference>
<dbReference type="InterPro" id="IPR018253">
    <property type="entry name" value="DnaJ_domain_CS"/>
</dbReference>
<reference evidence="2" key="1">
    <citation type="submission" date="2022-07" db="EMBL/GenBank/DDBJ databases">
        <title>Evaluation of T. orientalis genome assembly methods using nanopore sequencing and analysis of variation between genomes.</title>
        <authorList>
            <person name="Yam J."/>
            <person name="Micallef M.L."/>
            <person name="Liu M."/>
            <person name="Djordjevic S.P."/>
            <person name="Bogema D.R."/>
            <person name="Jenkins C."/>
        </authorList>
    </citation>
    <scope>NUCLEOTIDE SEQUENCE</scope>
    <source>
        <strain evidence="2">Goon Nure</strain>
    </source>
</reference>
<dbReference type="GO" id="GO:0030544">
    <property type="term" value="F:Hsp70 protein binding"/>
    <property type="evidence" value="ECO:0007669"/>
    <property type="project" value="InterPro"/>
</dbReference>
<accession>A0A976SI84</accession>
<dbReference type="InterPro" id="IPR008971">
    <property type="entry name" value="HSP40/DnaJ_pept-bd"/>
</dbReference>
<dbReference type="Gene3D" id="2.60.260.20">
    <property type="entry name" value="Urease metallochaperone UreE, N-terminal domain"/>
    <property type="match status" value="2"/>
</dbReference>
<dbReference type="FunFam" id="2.60.260.20:FF:000013">
    <property type="entry name" value="DnaJ subfamily B member 11"/>
    <property type="match status" value="1"/>
</dbReference>
<dbReference type="PROSITE" id="PS50076">
    <property type="entry name" value="DNAJ_2"/>
    <property type="match status" value="1"/>
</dbReference>
<feature type="domain" description="J" evidence="1">
    <location>
        <begin position="52"/>
        <end position="116"/>
    </location>
</feature>
<dbReference type="Pfam" id="PF00226">
    <property type="entry name" value="DnaJ"/>
    <property type="match status" value="1"/>
</dbReference>
<sequence length="389" mass="44399">MVSYISCASPFIAYIVIRYLNIKSVNSFSFSFGNDFYDFQPPPDKSYDDKKCPYEVLGVDKGSSHKEIRKAFLALSKKYHPDLNTDADASDKFKELNEAYEILSNNDKREAYDNHGFAGLERMEQMGGMPEDFEMDDLFSSFFGSGGFQGTRVERKAEPVVYPLTIPLDYFYTGKELEMTVELTRLCKNYDECETKRSDCQGPGLKVVTQQRGYGMFIQHQMRDETCLGRGKGWKQNCQECPDGPMHKEQIKVTVSIEPGVANKQSIVIEGKGQERPGAKRGDLVFILTEKQHEVYKRDGNDLHRKLEISLKEALTSFKREVDVFGELKFIISHKGITPHGHVFRVEGKGMPIQNSTKHGDLYVTMNVQFPKKLTPEQEKLIEQALELM</sequence>
<evidence type="ECO:0000313" key="2">
    <source>
        <dbReference type="EMBL" id="UVC49338.1"/>
    </source>
</evidence>
<dbReference type="InterPro" id="IPR044713">
    <property type="entry name" value="DNJA1/2-like"/>
</dbReference>